<dbReference type="InterPro" id="IPR042530">
    <property type="entry name" value="EME1/EME2_C"/>
</dbReference>
<dbReference type="Proteomes" id="UP000596742">
    <property type="component" value="Unassembled WGS sequence"/>
</dbReference>
<dbReference type="GO" id="GO:0031297">
    <property type="term" value="P:replication fork processing"/>
    <property type="evidence" value="ECO:0007669"/>
    <property type="project" value="UniProtKB-ARBA"/>
</dbReference>
<evidence type="ECO:0000313" key="17">
    <source>
        <dbReference type="Proteomes" id="UP000596742"/>
    </source>
</evidence>
<evidence type="ECO:0000256" key="1">
    <source>
        <dbReference type="ARBA" id="ARBA00001946"/>
    </source>
</evidence>
<gene>
    <name evidence="16" type="ORF">MGAL_10B057497</name>
</gene>
<dbReference type="AlphaFoldDB" id="A0A8B6DNC2"/>
<keyword evidence="11 13" id="KW-0234">DNA repair</keyword>
<protein>
    <recommendedName>
        <fullName evidence="13">Crossover junction endonuclease MUS81</fullName>
        <ecNumber evidence="13">3.1.22.-</ecNumber>
    </recommendedName>
</protein>
<dbReference type="GO" id="GO:0046872">
    <property type="term" value="F:metal ion binding"/>
    <property type="evidence" value="ECO:0007669"/>
    <property type="project" value="UniProtKB-UniRule"/>
</dbReference>
<feature type="compositionally biased region" description="Low complexity" evidence="14">
    <location>
        <begin position="380"/>
        <end position="389"/>
    </location>
</feature>
<evidence type="ECO:0000256" key="12">
    <source>
        <dbReference type="ARBA" id="ARBA00023242"/>
    </source>
</evidence>
<dbReference type="SMART" id="SM00891">
    <property type="entry name" value="ERCC4"/>
    <property type="match status" value="1"/>
</dbReference>
<dbReference type="GO" id="GO:0000712">
    <property type="term" value="P:resolution of meiotic recombination intermediates"/>
    <property type="evidence" value="ECO:0007669"/>
    <property type="project" value="TreeGrafter"/>
</dbReference>
<dbReference type="GO" id="GO:0048476">
    <property type="term" value="C:Holliday junction resolvase complex"/>
    <property type="evidence" value="ECO:0007669"/>
    <property type="project" value="UniProtKB-UniRule"/>
</dbReference>
<sequence length="764" mass="86273">MERHPLYGKRKKTKPVCPNPLFAYWLQEWKDDATEKGIKTQFVYAKALKSLRNYPLPIASGKDCKMLEYFGDKICKMLDVKLAKHIAEYGSAENAPFLMTDDEAPKQKNTQKKQNAKTKQDHRFFSTESDNEDKDQAPVPRKRQKSGNQGGGGREYVPAYRSGPYALLLTLYKHSQSDADRPYMSKADLIRQAQILADKSFSIPDPSCRYTAWSSMGSLINKGLVVKESNPAKYSLTEAGCGIAHKLEAVKDGVAPSSGNTQAIRTGTTDTPPTHVAQTVTSSDNNININFKYIREDNSEVFTKDQAAVSIDDDIGFGFLIKCNYQRLLSSGLLYKLDTSRPMTDHVYAYIRDSDAPDVAPGVPPLPTLNNTPDNEVHHPIPNIPDNIPVQETQKSVKEKKPRQKKQSAMANPSAELKLLPLLDELPPIPSFSKFQETIDLDSQSSQSSIKSISSVSSTYSLPRPDFSLRPGQFEIVLCIDNREFYGGGKKGSKNLLPDLMKNGINCDLRELQVGDLLWLAREKPEYSQNFMPDHNPKELVLDYIVERKRMDDLVHSCTDGRLKDQKFRLKHCGLRCPIFLVEDHGSMQHFSIPESTIKQTMTNLTVIDGFQLKRTKGSKETVAYLTVMTRHLQRLYRNKTLHACSVDEIQEYNKIFDINDSEQKLITFEHFNVGSVKSKILTVQEMFGKQLIQLYGMSAEKAKAISDKYNTLKQLLYSYNECRTEKDKELMLSGIKCGKAMRNLGASQSRQIYQLYCTTGPLT</sequence>
<evidence type="ECO:0000256" key="4">
    <source>
        <dbReference type="ARBA" id="ARBA00022722"/>
    </source>
</evidence>
<dbReference type="FunFam" id="1.10.150.110:FF:000001">
    <property type="entry name" value="Putative Crossover junction endonuclease MUS81"/>
    <property type="match status" value="1"/>
</dbReference>
<name>A0A8B6DNC2_MYTGA</name>
<dbReference type="InterPro" id="IPR033309">
    <property type="entry name" value="Mus81"/>
</dbReference>
<keyword evidence="4 13" id="KW-0540">Nuclease</keyword>
<dbReference type="Pfam" id="PF14716">
    <property type="entry name" value="HHH_8"/>
    <property type="match status" value="1"/>
</dbReference>
<dbReference type="Gene3D" id="3.40.50.10130">
    <property type="match status" value="1"/>
</dbReference>
<dbReference type="InterPro" id="IPR027421">
    <property type="entry name" value="DNA_pol_lamdba_lyase_dom_sf"/>
</dbReference>
<dbReference type="GO" id="GO:0031573">
    <property type="term" value="P:mitotic intra-S DNA damage checkpoint signaling"/>
    <property type="evidence" value="ECO:0007669"/>
    <property type="project" value="TreeGrafter"/>
</dbReference>
<feature type="domain" description="ERCC4" evidence="15">
    <location>
        <begin position="477"/>
        <end position="586"/>
    </location>
</feature>
<comment type="caution">
    <text evidence="16">The sequence shown here is derived from an EMBL/GenBank/DDBJ whole genome shotgun (WGS) entry which is preliminary data.</text>
</comment>
<organism evidence="16 17">
    <name type="scientific">Mytilus galloprovincialis</name>
    <name type="common">Mediterranean mussel</name>
    <dbReference type="NCBI Taxonomy" id="29158"/>
    <lineage>
        <taxon>Eukaryota</taxon>
        <taxon>Metazoa</taxon>
        <taxon>Spiralia</taxon>
        <taxon>Lophotrochozoa</taxon>
        <taxon>Mollusca</taxon>
        <taxon>Bivalvia</taxon>
        <taxon>Autobranchia</taxon>
        <taxon>Pteriomorphia</taxon>
        <taxon>Mytilida</taxon>
        <taxon>Mytiloidea</taxon>
        <taxon>Mytilidae</taxon>
        <taxon>Mytilinae</taxon>
        <taxon>Mytilus</taxon>
    </lineage>
</organism>
<comment type="subunit">
    <text evidence="13">Interacts with EME1.</text>
</comment>
<comment type="similarity">
    <text evidence="3 13">Belongs to the XPF family.</text>
</comment>
<evidence type="ECO:0000256" key="9">
    <source>
        <dbReference type="ARBA" id="ARBA00022842"/>
    </source>
</evidence>
<keyword evidence="10 13" id="KW-0233">DNA recombination</keyword>
<accession>A0A8B6DNC2</accession>
<dbReference type="GO" id="GO:0008821">
    <property type="term" value="F:crossover junction DNA endonuclease activity"/>
    <property type="evidence" value="ECO:0007669"/>
    <property type="project" value="UniProtKB-UniRule"/>
</dbReference>
<dbReference type="PANTHER" id="PTHR13451">
    <property type="entry name" value="CLASS II CROSSOVER JUNCTION ENDONUCLEASE MUS81"/>
    <property type="match status" value="1"/>
</dbReference>
<dbReference type="FunFam" id="1.10.10.10:FF:000307">
    <property type="entry name" value="Crossover junction endonuclease MUS81"/>
    <property type="match status" value="1"/>
</dbReference>
<evidence type="ECO:0000256" key="7">
    <source>
        <dbReference type="ARBA" id="ARBA00022763"/>
    </source>
</evidence>
<dbReference type="GO" id="GO:0048257">
    <property type="term" value="F:3'-flap endonuclease activity"/>
    <property type="evidence" value="ECO:0007669"/>
    <property type="project" value="TreeGrafter"/>
</dbReference>
<dbReference type="SUPFAM" id="SSF47802">
    <property type="entry name" value="DNA polymerase beta, N-terminal domain-like"/>
    <property type="match status" value="1"/>
</dbReference>
<keyword evidence="5 13" id="KW-0479">Metal-binding</keyword>
<comment type="subcellular location">
    <subcellularLocation>
        <location evidence="2 13">Nucleus</location>
    </subcellularLocation>
</comment>
<dbReference type="Gene3D" id="1.10.10.10">
    <property type="entry name" value="Winged helix-like DNA-binding domain superfamily/Winged helix DNA-binding domain"/>
    <property type="match status" value="1"/>
</dbReference>
<evidence type="ECO:0000256" key="6">
    <source>
        <dbReference type="ARBA" id="ARBA00022759"/>
    </source>
</evidence>
<keyword evidence="6 13" id="KW-0255">Endonuclease</keyword>
<dbReference type="Pfam" id="PF21136">
    <property type="entry name" value="WHD_MUS81"/>
    <property type="match status" value="1"/>
</dbReference>
<dbReference type="CDD" id="cd21036">
    <property type="entry name" value="WH_MUS81"/>
    <property type="match status" value="1"/>
</dbReference>
<comment type="function">
    <text evidence="13">Interacts with EME1 to form a DNA structure-specific endonuclease with substrate preference for branched DNA structures with a 5'-end at the branch nick. Typical substrates include 3'-flap structures, D-loops, replication forks and nicked Holliday junctions. May be required in mitosis for the processing of stalled or collapsed replication fork intermediates. May be required in meiosis for the repair of meiosis-specific double strand breaks subsequent to single-end invasion (SEI).</text>
</comment>
<dbReference type="EC" id="3.1.22.-" evidence="13"/>
<dbReference type="PANTHER" id="PTHR13451:SF0">
    <property type="entry name" value="CROSSOVER JUNCTION ENDONUCLEASE MUS81"/>
    <property type="match status" value="1"/>
</dbReference>
<evidence type="ECO:0000259" key="15">
    <source>
        <dbReference type="SMART" id="SM00891"/>
    </source>
</evidence>
<keyword evidence="8 13" id="KW-0378">Hydrolase</keyword>
<dbReference type="GO" id="GO:0003677">
    <property type="term" value="F:DNA binding"/>
    <property type="evidence" value="ECO:0007669"/>
    <property type="project" value="UniProtKB-UniRule"/>
</dbReference>
<dbReference type="GO" id="GO:0005634">
    <property type="term" value="C:nucleus"/>
    <property type="evidence" value="ECO:0007669"/>
    <property type="project" value="UniProtKB-SubCell"/>
</dbReference>
<dbReference type="GO" id="GO:0000727">
    <property type="term" value="P:double-strand break repair via break-induced replication"/>
    <property type="evidence" value="ECO:0007669"/>
    <property type="project" value="UniProtKB-UniRule"/>
</dbReference>
<evidence type="ECO:0000256" key="3">
    <source>
        <dbReference type="ARBA" id="ARBA00010015"/>
    </source>
</evidence>
<dbReference type="Gene3D" id="1.10.150.670">
    <property type="entry name" value="Crossover junction endonuclease EME1, DNA-binding domain"/>
    <property type="match status" value="1"/>
</dbReference>
<dbReference type="CDD" id="cd20074">
    <property type="entry name" value="XPF_nuclease_Mus81"/>
    <property type="match status" value="1"/>
</dbReference>
<dbReference type="EMBL" id="UYJE01003667">
    <property type="protein sequence ID" value="VDI21304.1"/>
    <property type="molecule type" value="Genomic_DNA"/>
</dbReference>
<keyword evidence="9 13" id="KW-0460">Magnesium</keyword>
<dbReference type="Pfam" id="PF21292">
    <property type="entry name" value="EME1-MUS81_C"/>
    <property type="match status" value="1"/>
</dbReference>
<dbReference type="InterPro" id="IPR047416">
    <property type="entry name" value="XPF_nuclease_Mus81"/>
</dbReference>
<dbReference type="InterPro" id="IPR006166">
    <property type="entry name" value="ERCC4_domain"/>
</dbReference>
<feature type="region of interest" description="Disordered" evidence="14">
    <location>
        <begin position="356"/>
        <end position="412"/>
    </location>
</feature>
<dbReference type="InterPro" id="IPR010996">
    <property type="entry name" value="HHH_MUS81"/>
</dbReference>
<proteinExistence type="inferred from homology"/>
<evidence type="ECO:0000313" key="16">
    <source>
        <dbReference type="EMBL" id="VDI21304.1"/>
    </source>
</evidence>
<comment type="cofactor">
    <cofactor evidence="1 13">
        <name>Mg(2+)</name>
        <dbReference type="ChEBI" id="CHEBI:18420"/>
    </cofactor>
</comment>
<dbReference type="InterPro" id="IPR047417">
    <property type="entry name" value="WHD_MUS81"/>
</dbReference>
<keyword evidence="17" id="KW-1185">Reference proteome</keyword>
<evidence type="ECO:0000256" key="2">
    <source>
        <dbReference type="ARBA" id="ARBA00004123"/>
    </source>
</evidence>
<feature type="region of interest" description="Disordered" evidence="14">
    <location>
        <begin position="104"/>
        <end position="157"/>
    </location>
</feature>
<dbReference type="InterPro" id="IPR036388">
    <property type="entry name" value="WH-like_DNA-bd_sf"/>
</dbReference>
<keyword evidence="7 13" id="KW-0227">DNA damage</keyword>
<dbReference type="GO" id="GO:0006308">
    <property type="term" value="P:DNA catabolic process"/>
    <property type="evidence" value="ECO:0007669"/>
    <property type="project" value="UniProtKB-UniRule"/>
</dbReference>
<reference evidence="16" key="1">
    <citation type="submission" date="2018-11" db="EMBL/GenBank/DDBJ databases">
        <authorList>
            <person name="Alioto T."/>
            <person name="Alioto T."/>
        </authorList>
    </citation>
    <scope>NUCLEOTIDE SEQUENCE</scope>
</reference>
<evidence type="ECO:0000256" key="11">
    <source>
        <dbReference type="ARBA" id="ARBA00023204"/>
    </source>
</evidence>
<evidence type="ECO:0000256" key="8">
    <source>
        <dbReference type="ARBA" id="ARBA00022801"/>
    </source>
</evidence>
<dbReference type="FunFam" id="3.40.50.10130:FF:000003">
    <property type="entry name" value="Crossover junction endonuclease MUS81"/>
    <property type="match status" value="1"/>
</dbReference>
<dbReference type="OrthoDB" id="5963188at2759"/>
<dbReference type="Pfam" id="PF02732">
    <property type="entry name" value="ERCC4"/>
    <property type="match status" value="1"/>
</dbReference>
<evidence type="ECO:0000256" key="14">
    <source>
        <dbReference type="SAM" id="MobiDB-lite"/>
    </source>
</evidence>
<dbReference type="InterPro" id="IPR011335">
    <property type="entry name" value="Restrct_endonuc-II-like"/>
</dbReference>
<keyword evidence="12 13" id="KW-0539">Nucleus</keyword>
<dbReference type="Gene3D" id="1.10.150.110">
    <property type="entry name" value="DNA polymerase beta, N-terminal domain-like"/>
    <property type="match status" value="1"/>
</dbReference>
<dbReference type="SUPFAM" id="SSF52980">
    <property type="entry name" value="Restriction endonuclease-like"/>
    <property type="match status" value="1"/>
</dbReference>
<evidence type="ECO:0000256" key="10">
    <source>
        <dbReference type="ARBA" id="ARBA00023172"/>
    </source>
</evidence>
<evidence type="ECO:0000256" key="5">
    <source>
        <dbReference type="ARBA" id="ARBA00022723"/>
    </source>
</evidence>
<evidence type="ECO:0000256" key="13">
    <source>
        <dbReference type="RuleBase" id="RU369042"/>
    </source>
</evidence>